<dbReference type="EMBL" id="NNAY01005100">
    <property type="protein sequence ID" value="OXU16997.1"/>
    <property type="molecule type" value="Genomic_DNA"/>
</dbReference>
<organism evidence="1 2">
    <name type="scientific">Trichomalopsis sarcophagae</name>
    <dbReference type="NCBI Taxonomy" id="543379"/>
    <lineage>
        <taxon>Eukaryota</taxon>
        <taxon>Metazoa</taxon>
        <taxon>Ecdysozoa</taxon>
        <taxon>Arthropoda</taxon>
        <taxon>Hexapoda</taxon>
        <taxon>Insecta</taxon>
        <taxon>Pterygota</taxon>
        <taxon>Neoptera</taxon>
        <taxon>Endopterygota</taxon>
        <taxon>Hymenoptera</taxon>
        <taxon>Apocrita</taxon>
        <taxon>Proctotrupomorpha</taxon>
        <taxon>Chalcidoidea</taxon>
        <taxon>Pteromalidae</taxon>
        <taxon>Pteromalinae</taxon>
        <taxon>Trichomalopsis</taxon>
    </lineage>
</organism>
<dbReference type="AlphaFoldDB" id="A0A232EF73"/>
<keyword evidence="2" id="KW-1185">Reference proteome</keyword>
<sequence length="49" mass="5436">MNIRLQALRVLCEVRVKSFVLSESRRHALPSKSVVAGSSPELIKPSAFK</sequence>
<gene>
    <name evidence="1" type="ORF">TSAR_016747</name>
</gene>
<accession>A0A232EF73</accession>
<evidence type="ECO:0000313" key="2">
    <source>
        <dbReference type="Proteomes" id="UP000215335"/>
    </source>
</evidence>
<comment type="caution">
    <text evidence="1">The sequence shown here is derived from an EMBL/GenBank/DDBJ whole genome shotgun (WGS) entry which is preliminary data.</text>
</comment>
<protein>
    <submittedName>
        <fullName evidence="1">Uncharacterized protein</fullName>
    </submittedName>
</protein>
<reference evidence="1 2" key="1">
    <citation type="journal article" date="2017" name="Curr. Biol.">
        <title>The Evolution of Venom by Co-option of Single-Copy Genes.</title>
        <authorList>
            <person name="Martinson E.O."/>
            <person name="Mrinalini"/>
            <person name="Kelkar Y.D."/>
            <person name="Chang C.H."/>
            <person name="Werren J.H."/>
        </authorList>
    </citation>
    <scope>NUCLEOTIDE SEQUENCE [LARGE SCALE GENOMIC DNA]</scope>
    <source>
        <strain evidence="1 2">Alberta</strain>
        <tissue evidence="1">Whole body</tissue>
    </source>
</reference>
<name>A0A232EF73_9HYME</name>
<evidence type="ECO:0000313" key="1">
    <source>
        <dbReference type="EMBL" id="OXU16997.1"/>
    </source>
</evidence>
<dbReference type="Proteomes" id="UP000215335">
    <property type="component" value="Unassembled WGS sequence"/>
</dbReference>
<proteinExistence type="predicted"/>